<evidence type="ECO:0000256" key="3">
    <source>
        <dbReference type="ARBA" id="ARBA00023163"/>
    </source>
</evidence>
<proteinExistence type="predicted"/>
<sequence length="193" mass="21615">MGTKGSANRQRIVDAADHLFYSRGYNQTSFSDIADETGIPRGNFYYYFKTKEDILAAVVDARLTEFKGILDRCEKSASAPLERLHMLVDFPLLREKEVLMYGCPIGTLSSELTKEQDTDISQARLTAIFDLLKGWIEGLLSEAGQTSRAGEISMDLLAKMQGVIMLANIYQDADFLHRGIKDIHSWLNNALAN</sequence>
<organism evidence="5">
    <name type="scientific">hydrothermal vent metagenome</name>
    <dbReference type="NCBI Taxonomy" id="652676"/>
    <lineage>
        <taxon>unclassified sequences</taxon>
        <taxon>metagenomes</taxon>
        <taxon>ecological metagenomes</taxon>
    </lineage>
</organism>
<dbReference type="Gene3D" id="1.10.357.10">
    <property type="entry name" value="Tetracycline Repressor, domain 2"/>
    <property type="match status" value="1"/>
</dbReference>
<reference evidence="5" key="1">
    <citation type="submission" date="2018-06" db="EMBL/GenBank/DDBJ databases">
        <authorList>
            <person name="Zhirakovskaya E."/>
        </authorList>
    </citation>
    <scope>NUCLEOTIDE SEQUENCE</scope>
</reference>
<dbReference type="PROSITE" id="PS50977">
    <property type="entry name" value="HTH_TETR_2"/>
    <property type="match status" value="1"/>
</dbReference>
<dbReference type="SUPFAM" id="SSF48498">
    <property type="entry name" value="Tetracyclin repressor-like, C-terminal domain"/>
    <property type="match status" value="1"/>
</dbReference>
<dbReference type="GO" id="GO:0003677">
    <property type="term" value="F:DNA binding"/>
    <property type="evidence" value="ECO:0007669"/>
    <property type="project" value="UniProtKB-KW"/>
</dbReference>
<accession>A0A3B0XA12</accession>
<keyword evidence="1" id="KW-0805">Transcription regulation</keyword>
<gene>
    <name evidence="5" type="ORF">MNBD_GAMMA11-2832</name>
</gene>
<dbReference type="Pfam" id="PF00440">
    <property type="entry name" value="TetR_N"/>
    <property type="match status" value="1"/>
</dbReference>
<dbReference type="EMBL" id="UOFG01000031">
    <property type="protein sequence ID" value="VAW58309.1"/>
    <property type="molecule type" value="Genomic_DNA"/>
</dbReference>
<keyword evidence="2" id="KW-0238">DNA-binding</keyword>
<evidence type="ECO:0000256" key="1">
    <source>
        <dbReference type="ARBA" id="ARBA00023015"/>
    </source>
</evidence>
<feature type="domain" description="HTH tetR-type" evidence="4">
    <location>
        <begin position="6"/>
        <end position="66"/>
    </location>
</feature>
<dbReference type="PANTHER" id="PTHR47506">
    <property type="entry name" value="TRANSCRIPTIONAL REGULATORY PROTEIN"/>
    <property type="match status" value="1"/>
</dbReference>
<keyword evidence="3" id="KW-0804">Transcription</keyword>
<dbReference type="PRINTS" id="PR00455">
    <property type="entry name" value="HTHTETR"/>
</dbReference>
<dbReference type="SUPFAM" id="SSF46689">
    <property type="entry name" value="Homeodomain-like"/>
    <property type="match status" value="1"/>
</dbReference>
<dbReference type="PANTHER" id="PTHR47506:SF6">
    <property type="entry name" value="HTH-TYPE TRANSCRIPTIONAL REPRESSOR NEMR"/>
    <property type="match status" value="1"/>
</dbReference>
<evidence type="ECO:0000259" key="4">
    <source>
        <dbReference type="PROSITE" id="PS50977"/>
    </source>
</evidence>
<dbReference type="InterPro" id="IPR009057">
    <property type="entry name" value="Homeodomain-like_sf"/>
</dbReference>
<name>A0A3B0XA12_9ZZZZ</name>
<dbReference type="InterPro" id="IPR036271">
    <property type="entry name" value="Tet_transcr_reg_TetR-rel_C_sf"/>
</dbReference>
<evidence type="ECO:0000313" key="5">
    <source>
        <dbReference type="EMBL" id="VAW58309.1"/>
    </source>
</evidence>
<evidence type="ECO:0000256" key="2">
    <source>
        <dbReference type="ARBA" id="ARBA00023125"/>
    </source>
</evidence>
<protein>
    <recommendedName>
        <fullName evidence="4">HTH tetR-type domain-containing protein</fullName>
    </recommendedName>
</protein>
<dbReference type="AlphaFoldDB" id="A0A3B0XA12"/>
<dbReference type="InterPro" id="IPR001647">
    <property type="entry name" value="HTH_TetR"/>
</dbReference>